<dbReference type="EMBL" id="JAPMXC010000005">
    <property type="protein sequence ID" value="MCY0388534.1"/>
    <property type="molecule type" value="Genomic_DNA"/>
</dbReference>
<comment type="caution">
    <text evidence="2">The sequence shown here is derived from an EMBL/GenBank/DDBJ whole genome shotgun (WGS) entry which is preliminary data.</text>
</comment>
<gene>
    <name evidence="2" type="ORF">OVY01_15195</name>
</gene>
<organism evidence="2 3">
    <name type="scientific">Robbsia betulipollinis</name>
    <dbReference type="NCBI Taxonomy" id="2981849"/>
    <lineage>
        <taxon>Bacteria</taxon>
        <taxon>Pseudomonadati</taxon>
        <taxon>Pseudomonadota</taxon>
        <taxon>Betaproteobacteria</taxon>
        <taxon>Burkholderiales</taxon>
        <taxon>Burkholderiaceae</taxon>
        <taxon>Robbsia</taxon>
    </lineage>
</organism>
<dbReference type="RefSeq" id="WP_267848427.1">
    <property type="nucleotide sequence ID" value="NZ_JAPMXC010000005.1"/>
</dbReference>
<reference evidence="2" key="1">
    <citation type="submission" date="2022-11" db="EMBL/GenBank/DDBJ databases">
        <title>Robbsia betulipollinis sp. nov., isolated from pollen of birch (Betula pendula).</title>
        <authorList>
            <person name="Shi H."/>
            <person name="Ambika Manirajan B."/>
            <person name="Ratering S."/>
            <person name="Geissler-Plaum R."/>
            <person name="Schnell S."/>
        </authorList>
    </citation>
    <scope>NUCLEOTIDE SEQUENCE</scope>
    <source>
        <strain evidence="2">Bb-Pol-6</strain>
    </source>
</reference>
<protein>
    <submittedName>
        <fullName evidence="2">Uncharacterized protein</fullName>
    </submittedName>
</protein>
<proteinExistence type="predicted"/>
<evidence type="ECO:0000256" key="1">
    <source>
        <dbReference type="SAM" id="MobiDB-lite"/>
    </source>
</evidence>
<evidence type="ECO:0000313" key="3">
    <source>
        <dbReference type="Proteomes" id="UP001082899"/>
    </source>
</evidence>
<evidence type="ECO:0000313" key="2">
    <source>
        <dbReference type="EMBL" id="MCY0388534.1"/>
    </source>
</evidence>
<feature type="region of interest" description="Disordered" evidence="1">
    <location>
        <begin position="52"/>
        <end position="74"/>
    </location>
</feature>
<feature type="compositionally biased region" description="Basic and acidic residues" evidence="1">
    <location>
        <begin position="57"/>
        <end position="68"/>
    </location>
</feature>
<sequence length="174" mass="18707">MLLLANAPAAMRRMSECREIPSTLAVSEIREHGHDKALQRFEKTLAAAQAGGKTRITKKDIAKTESSDRSLAPAPSVKAAEIAAATSAQATSSQVVKLVAGRQCVLRDPAVGNLLGATIEVIRDALLPFASVSEPAPSRNWRRKVRYRERKSGGRGCSWRRTSSPICGKGSRIS</sequence>
<dbReference type="Proteomes" id="UP001082899">
    <property type="component" value="Unassembled WGS sequence"/>
</dbReference>
<accession>A0ABT3ZPR7</accession>
<name>A0ABT3ZPR7_9BURK</name>
<keyword evidence="3" id="KW-1185">Reference proteome</keyword>
<feature type="region of interest" description="Disordered" evidence="1">
    <location>
        <begin position="150"/>
        <end position="174"/>
    </location>
</feature>